<dbReference type="Gene3D" id="3.90.640.10">
    <property type="entry name" value="Actin, Chain A, domain 4"/>
    <property type="match status" value="1"/>
</dbReference>
<dbReference type="SUPFAM" id="SSF100934">
    <property type="entry name" value="Heat shock protein 70kD (HSP70), C-terminal subdomain"/>
    <property type="match status" value="1"/>
</dbReference>
<gene>
    <name evidence="11" type="primary">dnaK_1</name>
    <name evidence="7" type="synonym">dnaK</name>
    <name evidence="11" type="ORF">Pfl04_04030</name>
</gene>
<dbReference type="Gene3D" id="2.60.34.10">
    <property type="entry name" value="Substrate Binding Domain Of DNAk, Chain A, domain 1"/>
    <property type="match status" value="1"/>
</dbReference>
<dbReference type="Proteomes" id="UP000653674">
    <property type="component" value="Unassembled WGS sequence"/>
</dbReference>
<dbReference type="AlphaFoldDB" id="A0A8J3LIM2"/>
<dbReference type="NCBIfam" id="NF001413">
    <property type="entry name" value="PRK00290.1"/>
    <property type="match status" value="1"/>
</dbReference>
<dbReference type="Pfam" id="PF00012">
    <property type="entry name" value="HSP70"/>
    <property type="match status" value="2"/>
</dbReference>
<feature type="modified residue" description="Phosphothreonine; by autocatalysis" evidence="7">
    <location>
        <position position="175"/>
    </location>
</feature>
<name>A0A8J3LIM2_9ACTN</name>
<feature type="compositionally biased region" description="Gly residues" evidence="10">
    <location>
        <begin position="583"/>
        <end position="602"/>
    </location>
</feature>
<dbReference type="NCBIfam" id="TIGR02350">
    <property type="entry name" value="prok_dnaK"/>
    <property type="match status" value="1"/>
</dbReference>
<dbReference type="EMBL" id="BONU01000002">
    <property type="protein sequence ID" value="GIG71999.1"/>
    <property type="molecule type" value="Genomic_DNA"/>
</dbReference>
<comment type="caution">
    <text evidence="11">The sequence shown here is derived from an EMBL/GenBank/DDBJ whole genome shotgun (WGS) entry which is preliminary data.</text>
</comment>
<evidence type="ECO:0000256" key="1">
    <source>
        <dbReference type="ARBA" id="ARBA00007381"/>
    </source>
</evidence>
<feature type="coiled-coil region" evidence="9">
    <location>
        <begin position="224"/>
        <end position="251"/>
    </location>
</feature>
<dbReference type="PROSITE" id="PS00297">
    <property type="entry name" value="HSP70_1"/>
    <property type="match status" value="1"/>
</dbReference>
<dbReference type="SUPFAM" id="SSF100920">
    <property type="entry name" value="Heat shock protein 70kD (HSP70), peptide-binding domain"/>
    <property type="match status" value="1"/>
</dbReference>
<dbReference type="GO" id="GO:0140662">
    <property type="term" value="F:ATP-dependent protein folding chaperone"/>
    <property type="evidence" value="ECO:0007669"/>
    <property type="project" value="InterPro"/>
</dbReference>
<dbReference type="InterPro" id="IPR013126">
    <property type="entry name" value="Hsp_70_fam"/>
</dbReference>
<dbReference type="GO" id="GO:0005524">
    <property type="term" value="F:ATP binding"/>
    <property type="evidence" value="ECO:0007669"/>
    <property type="project" value="UniProtKB-UniRule"/>
</dbReference>
<dbReference type="PANTHER" id="PTHR19375">
    <property type="entry name" value="HEAT SHOCK PROTEIN 70KDA"/>
    <property type="match status" value="1"/>
</dbReference>
<dbReference type="FunFam" id="1.20.1270.10:FF:000001">
    <property type="entry name" value="Molecular chaperone DnaK"/>
    <property type="match status" value="1"/>
</dbReference>
<accession>A0A8J3LIM2</accession>
<dbReference type="PROSITE" id="PS01036">
    <property type="entry name" value="HSP70_3"/>
    <property type="match status" value="1"/>
</dbReference>
<dbReference type="PROSITE" id="PS00329">
    <property type="entry name" value="HSP70_2"/>
    <property type="match status" value="1"/>
</dbReference>
<evidence type="ECO:0000256" key="5">
    <source>
        <dbReference type="ARBA" id="ARBA00023016"/>
    </source>
</evidence>
<keyword evidence="2 7" id="KW-0597">Phosphoprotein</keyword>
<reference evidence="11" key="1">
    <citation type="submission" date="2021-01" db="EMBL/GenBank/DDBJ databases">
        <title>Whole genome shotgun sequence of Planosporangium flavigriseum NBRC 105377.</title>
        <authorList>
            <person name="Komaki H."/>
            <person name="Tamura T."/>
        </authorList>
    </citation>
    <scope>NUCLEOTIDE SEQUENCE</scope>
    <source>
        <strain evidence="11">NBRC 105377</strain>
    </source>
</reference>
<dbReference type="InterPro" id="IPR012725">
    <property type="entry name" value="Chaperone_DnaK"/>
</dbReference>
<dbReference type="PRINTS" id="PR00301">
    <property type="entry name" value="HEATSHOCK70"/>
</dbReference>
<comment type="similarity">
    <text evidence="1 7 8">Belongs to the heat shock protein 70 family.</text>
</comment>
<dbReference type="FunFam" id="3.90.640.10:FF:000003">
    <property type="entry name" value="Molecular chaperone DnaK"/>
    <property type="match status" value="1"/>
</dbReference>
<dbReference type="InterPro" id="IPR029048">
    <property type="entry name" value="HSP70_C_sf"/>
</dbReference>
<keyword evidence="5 7" id="KW-0346">Stress response</keyword>
<evidence type="ECO:0000256" key="8">
    <source>
        <dbReference type="RuleBase" id="RU003322"/>
    </source>
</evidence>
<comment type="induction">
    <text evidence="7">By stress conditions e.g. heat shock.</text>
</comment>
<feature type="compositionally biased region" description="Acidic residues" evidence="10">
    <location>
        <begin position="610"/>
        <end position="621"/>
    </location>
</feature>
<feature type="region of interest" description="Disordered" evidence="10">
    <location>
        <begin position="490"/>
        <end position="509"/>
    </location>
</feature>
<dbReference type="HAMAP" id="MF_00332">
    <property type="entry name" value="DnaK"/>
    <property type="match status" value="1"/>
</dbReference>
<dbReference type="GO" id="GO:0051082">
    <property type="term" value="F:unfolded protein binding"/>
    <property type="evidence" value="ECO:0007669"/>
    <property type="project" value="InterPro"/>
</dbReference>
<dbReference type="CDD" id="cd10234">
    <property type="entry name" value="ASKHA_NBD_HSP70_DnaK-like"/>
    <property type="match status" value="1"/>
</dbReference>
<dbReference type="SUPFAM" id="SSF53067">
    <property type="entry name" value="Actin-like ATPase domain"/>
    <property type="match status" value="2"/>
</dbReference>
<comment type="function">
    <text evidence="7">Acts as a chaperone.</text>
</comment>
<evidence type="ECO:0000313" key="11">
    <source>
        <dbReference type="EMBL" id="GIG71999.1"/>
    </source>
</evidence>
<dbReference type="InterPro" id="IPR029047">
    <property type="entry name" value="HSP70_peptide-bd_sf"/>
</dbReference>
<dbReference type="Gene3D" id="3.30.420.40">
    <property type="match status" value="2"/>
</dbReference>
<dbReference type="Gene3D" id="1.20.1270.10">
    <property type="match status" value="1"/>
</dbReference>
<keyword evidence="12" id="KW-1185">Reference proteome</keyword>
<evidence type="ECO:0000256" key="7">
    <source>
        <dbReference type="HAMAP-Rule" id="MF_00332"/>
    </source>
</evidence>
<evidence type="ECO:0000256" key="9">
    <source>
        <dbReference type="SAM" id="Coils"/>
    </source>
</evidence>
<evidence type="ECO:0000256" key="3">
    <source>
        <dbReference type="ARBA" id="ARBA00022741"/>
    </source>
</evidence>
<evidence type="ECO:0000256" key="6">
    <source>
        <dbReference type="ARBA" id="ARBA00023186"/>
    </source>
</evidence>
<dbReference type="FunFam" id="2.60.34.10:FF:000014">
    <property type="entry name" value="Chaperone protein DnaK HSP70"/>
    <property type="match status" value="1"/>
</dbReference>
<evidence type="ECO:0000313" key="12">
    <source>
        <dbReference type="Proteomes" id="UP000653674"/>
    </source>
</evidence>
<feature type="region of interest" description="Disordered" evidence="10">
    <location>
        <begin position="577"/>
        <end position="621"/>
    </location>
</feature>
<keyword evidence="4 7" id="KW-0067">ATP-binding</keyword>
<proteinExistence type="evidence at transcript level"/>
<dbReference type="InterPro" id="IPR018181">
    <property type="entry name" value="Heat_shock_70_CS"/>
</dbReference>
<evidence type="ECO:0000256" key="10">
    <source>
        <dbReference type="SAM" id="MobiDB-lite"/>
    </source>
</evidence>
<keyword evidence="6 7" id="KW-0143">Chaperone</keyword>
<dbReference type="FunFam" id="3.30.420.40:FF:000071">
    <property type="entry name" value="Molecular chaperone DnaK"/>
    <property type="match status" value="1"/>
</dbReference>
<evidence type="ECO:0000256" key="4">
    <source>
        <dbReference type="ARBA" id="ARBA00022840"/>
    </source>
</evidence>
<evidence type="ECO:0000256" key="2">
    <source>
        <dbReference type="ARBA" id="ARBA00022553"/>
    </source>
</evidence>
<protein>
    <recommendedName>
        <fullName evidence="7">Chaperone protein DnaK</fullName>
    </recommendedName>
    <alternativeName>
        <fullName evidence="7">HSP70</fullName>
    </alternativeName>
    <alternativeName>
        <fullName evidence="7">Heat shock 70 kDa protein</fullName>
    </alternativeName>
    <alternativeName>
        <fullName evidence="7">Heat shock protein 70</fullName>
    </alternativeName>
</protein>
<dbReference type="InterPro" id="IPR043129">
    <property type="entry name" value="ATPase_NBD"/>
</dbReference>
<sequence>MARAVGIDLGTTNSVVSVLEGGEPTVIANAEGARTTPSIVAFARNGEVLVGEVAKRQAVTNPDRTIRSVKREMGTNWSIDIDGKKYTPQEISARVLMKLKRDAESYLGEQITDAVITVPAYFNDAQRQATKEAGEIAGFNVLRIVNEPTGAALAYGLDKGSKEQTVLVFDLGGGTFDVSLLELGEGVIEVKATAGNNHLGGDDWDERIMDHLVKTFRGQHGIDLSQDKMAMQRLREAAEKAKIELSAATTTSINLPYITAGEAGPLHLDTQLSRAEFQRMTQDLLDACKGPFEQAIKDAGIRVGDVEHVILVGGSTRMPAVSDLVKQLTGKEPNKGVNPDEVVAVGAALQAGVLKGEVKDVLLLDVTPLSLGIETKGGIFTKLIERNTTIPTKRSEIFTTADDNQPSVLIQVFQGEREIAAYNKKLGTFELTGLPPAPRGVPQIEVTFDIDANGIVHVSAKDLGTGTVQSMTITGGSALPKDDIERMMRDAESHAEEDKRRKEEAETRNLAEALQWQTEKFLAESGDKLPSEARDEINEALGELRGALGGSDIEKIKQAQEKLATVSQKAGAALYEQPSASAGGPGADAGAGAAGGATGAGAQGAKDDVVDAEIVDEDDKR</sequence>
<organism evidence="11 12">
    <name type="scientific">Planosporangium flavigriseum</name>
    <dbReference type="NCBI Taxonomy" id="373681"/>
    <lineage>
        <taxon>Bacteria</taxon>
        <taxon>Bacillati</taxon>
        <taxon>Actinomycetota</taxon>
        <taxon>Actinomycetes</taxon>
        <taxon>Micromonosporales</taxon>
        <taxon>Micromonosporaceae</taxon>
        <taxon>Planosporangium</taxon>
    </lineage>
</organism>
<dbReference type="RefSeq" id="WP_168074871.1">
    <property type="nucleotide sequence ID" value="NZ_BAAAQJ010000008.1"/>
</dbReference>
<keyword evidence="3 7" id="KW-0547">Nucleotide-binding</keyword>
<keyword evidence="9" id="KW-0175">Coiled coil</keyword>